<accession>A0A2Z7BBN9</accession>
<evidence type="ECO:0000313" key="3">
    <source>
        <dbReference type="Proteomes" id="UP000250235"/>
    </source>
</evidence>
<gene>
    <name evidence="2" type="ORF">F511_36651</name>
</gene>
<dbReference type="Proteomes" id="UP000250235">
    <property type="component" value="Unassembled WGS sequence"/>
</dbReference>
<organism evidence="2 3">
    <name type="scientific">Dorcoceras hygrometricum</name>
    <dbReference type="NCBI Taxonomy" id="472368"/>
    <lineage>
        <taxon>Eukaryota</taxon>
        <taxon>Viridiplantae</taxon>
        <taxon>Streptophyta</taxon>
        <taxon>Embryophyta</taxon>
        <taxon>Tracheophyta</taxon>
        <taxon>Spermatophyta</taxon>
        <taxon>Magnoliopsida</taxon>
        <taxon>eudicotyledons</taxon>
        <taxon>Gunneridae</taxon>
        <taxon>Pentapetalae</taxon>
        <taxon>asterids</taxon>
        <taxon>lamiids</taxon>
        <taxon>Lamiales</taxon>
        <taxon>Gesneriaceae</taxon>
        <taxon>Didymocarpoideae</taxon>
        <taxon>Trichosporeae</taxon>
        <taxon>Loxocarpinae</taxon>
        <taxon>Dorcoceras</taxon>
    </lineage>
</organism>
<reference evidence="2 3" key="1">
    <citation type="journal article" date="2015" name="Proc. Natl. Acad. Sci. U.S.A.">
        <title>The resurrection genome of Boea hygrometrica: A blueprint for survival of dehydration.</title>
        <authorList>
            <person name="Xiao L."/>
            <person name="Yang G."/>
            <person name="Zhang L."/>
            <person name="Yang X."/>
            <person name="Zhao S."/>
            <person name="Ji Z."/>
            <person name="Zhou Q."/>
            <person name="Hu M."/>
            <person name="Wang Y."/>
            <person name="Chen M."/>
            <person name="Xu Y."/>
            <person name="Jin H."/>
            <person name="Xiao X."/>
            <person name="Hu G."/>
            <person name="Bao F."/>
            <person name="Hu Y."/>
            <person name="Wan P."/>
            <person name="Li L."/>
            <person name="Deng X."/>
            <person name="Kuang T."/>
            <person name="Xiang C."/>
            <person name="Zhu J.K."/>
            <person name="Oliver M.J."/>
            <person name="He Y."/>
        </authorList>
    </citation>
    <scope>NUCLEOTIDE SEQUENCE [LARGE SCALE GENOMIC DNA]</scope>
    <source>
        <strain evidence="3">cv. XS01</strain>
    </source>
</reference>
<evidence type="ECO:0000256" key="1">
    <source>
        <dbReference type="SAM" id="MobiDB-lite"/>
    </source>
</evidence>
<keyword evidence="3" id="KW-1185">Reference proteome</keyword>
<dbReference type="EMBL" id="KV007469">
    <property type="protein sequence ID" value="KZV31485.1"/>
    <property type="molecule type" value="Genomic_DNA"/>
</dbReference>
<evidence type="ECO:0000313" key="2">
    <source>
        <dbReference type="EMBL" id="KZV31485.1"/>
    </source>
</evidence>
<feature type="compositionally biased region" description="Polar residues" evidence="1">
    <location>
        <begin position="88"/>
        <end position="115"/>
    </location>
</feature>
<name>A0A2Z7BBN9_9LAMI</name>
<proteinExistence type="predicted"/>
<sequence>MSRARKVQRYHRSGATGFECLPPSCDGLTGPDDHGPMISTGLLAVHDSSQGTSELSLCNQLYPGFLNHVRSYPEPQIQKLTSTEERSGQISRTSSNEQMLRSFSPTSVQTTQQISVERATQKEPSATNLVPNGGGKRREIGEIGYGEQYRTRVSKMRIRDIGSKIR</sequence>
<feature type="region of interest" description="Disordered" evidence="1">
    <location>
        <begin position="80"/>
        <end position="139"/>
    </location>
</feature>
<protein>
    <submittedName>
        <fullName evidence="2">Uncharacterized protein</fullName>
    </submittedName>
</protein>
<dbReference type="AlphaFoldDB" id="A0A2Z7BBN9"/>